<evidence type="ECO:0000313" key="1">
    <source>
        <dbReference type="EMBL" id="ADO83177.1"/>
    </source>
</evidence>
<dbReference type="Proteomes" id="UP000006875">
    <property type="component" value="Chromosome"/>
</dbReference>
<dbReference type="EMBL" id="CP002281">
    <property type="protein sequence ID" value="ADO83177.1"/>
    <property type="molecule type" value="Genomic_DNA"/>
</dbReference>
<dbReference type="STRING" id="572544.Ilyop_1397"/>
<gene>
    <name evidence="1" type="ordered locus">Ilyop_1397</name>
</gene>
<dbReference type="RefSeq" id="WP_013387844.1">
    <property type="nucleotide sequence ID" value="NC_014632.1"/>
</dbReference>
<accession>E3HAJ0</accession>
<evidence type="ECO:0000313" key="2">
    <source>
        <dbReference type="Proteomes" id="UP000006875"/>
    </source>
</evidence>
<proteinExistence type="predicted"/>
<name>E3HAJ0_ILYPC</name>
<dbReference type="KEGG" id="ipo:Ilyop_1397"/>
<dbReference type="AlphaFoldDB" id="E3HAJ0"/>
<sequence length="195" mass="23311">MYNVKISEKNYDLADFYEVSKILKKFEGPRDGFPVYFSNKLKEFFEDTYLTKGDEDLEKDIYKTQLLINDCFDYLFSGEGDFEKYFDEKARVKYKESLSSLRKHKTKVNVCYEPEVVAQKLESENDLDLFYYYSFTLCYLNEYLIQLFSIFKDRFQGGSLGKIEVKSLNDFLMNIFTVEYEKAFVEFEKEIIKSN</sequence>
<reference evidence="1 2" key="1">
    <citation type="journal article" date="2010" name="Stand. Genomic Sci.">
        <title>Complete genome sequence of Ilyobacter polytropus type strain (CuHbu1).</title>
        <authorList>
            <person name="Sikorski J."/>
            <person name="Chertkov O."/>
            <person name="Lapidus A."/>
            <person name="Nolan M."/>
            <person name="Lucas S."/>
            <person name="Del Rio T.G."/>
            <person name="Tice H."/>
            <person name="Cheng J.F."/>
            <person name="Tapia R."/>
            <person name="Han C."/>
            <person name="Goodwin L."/>
            <person name="Pitluck S."/>
            <person name="Liolios K."/>
            <person name="Ivanova N."/>
            <person name="Mavromatis K."/>
            <person name="Mikhailova N."/>
            <person name="Pati A."/>
            <person name="Chen A."/>
            <person name="Palaniappan K."/>
            <person name="Land M."/>
            <person name="Hauser L."/>
            <person name="Chang Y.J."/>
            <person name="Jeffries C.D."/>
            <person name="Brambilla E."/>
            <person name="Yasawong M."/>
            <person name="Rohde M."/>
            <person name="Pukall R."/>
            <person name="Spring S."/>
            <person name="Goker M."/>
            <person name="Woyke T."/>
            <person name="Bristow J."/>
            <person name="Eisen J.A."/>
            <person name="Markowitz V."/>
            <person name="Hugenholtz P."/>
            <person name="Kyrpides N.C."/>
            <person name="Klenk H.P."/>
        </authorList>
    </citation>
    <scope>NUCLEOTIDE SEQUENCE [LARGE SCALE GENOMIC DNA]</scope>
    <source>
        <strain evidence="2">ATCC 51220 / DSM 2926 / LMG 16218 / CuHBu1</strain>
    </source>
</reference>
<protein>
    <submittedName>
        <fullName evidence="1">Uncharacterized protein</fullName>
    </submittedName>
</protein>
<organism evidence="1 2">
    <name type="scientific">Ilyobacter polytropus (strain ATCC 51220 / DSM 2926 / LMG 16218 / CuHBu1)</name>
    <dbReference type="NCBI Taxonomy" id="572544"/>
    <lineage>
        <taxon>Bacteria</taxon>
        <taxon>Fusobacteriati</taxon>
        <taxon>Fusobacteriota</taxon>
        <taxon>Fusobacteriia</taxon>
        <taxon>Fusobacteriales</taxon>
        <taxon>Fusobacteriaceae</taxon>
        <taxon>Ilyobacter</taxon>
    </lineage>
</organism>
<keyword evidence="2" id="KW-1185">Reference proteome</keyword>
<dbReference type="HOGENOM" id="CLU_1394704_0_0_0"/>